<comment type="caution">
    <text evidence="2">The sequence shown here is derived from an EMBL/GenBank/DDBJ whole genome shotgun (WGS) entry which is preliminary data.</text>
</comment>
<organism evidence="2 3">
    <name type="scientific">Paraburkholderia franconis</name>
    <dbReference type="NCBI Taxonomy" id="2654983"/>
    <lineage>
        <taxon>Bacteria</taxon>
        <taxon>Pseudomonadati</taxon>
        <taxon>Pseudomonadota</taxon>
        <taxon>Betaproteobacteria</taxon>
        <taxon>Burkholderiales</taxon>
        <taxon>Burkholderiaceae</taxon>
        <taxon>Paraburkholderia</taxon>
    </lineage>
</organism>
<gene>
    <name evidence="2" type="ORF">GCT13_25475</name>
</gene>
<keyword evidence="3" id="KW-1185">Reference proteome</keyword>
<accession>A0A7X1NDV3</accession>
<dbReference type="AlphaFoldDB" id="A0A7X1NDV3"/>
<name>A0A7X1NDV3_9BURK</name>
<dbReference type="Pfam" id="PF17194">
    <property type="entry name" value="AbiEi_3_N"/>
    <property type="match status" value="1"/>
</dbReference>
<feature type="domain" description="Transcriptional regulator AbiEi antitoxin N-terminal" evidence="1">
    <location>
        <begin position="34"/>
        <end position="120"/>
    </location>
</feature>
<evidence type="ECO:0000259" key="1">
    <source>
        <dbReference type="Pfam" id="PF17194"/>
    </source>
</evidence>
<protein>
    <recommendedName>
        <fullName evidence="1">Transcriptional regulator AbiEi antitoxin N-terminal domain-containing protein</fullName>
    </recommendedName>
</protein>
<dbReference type="InterPro" id="IPR033455">
    <property type="entry name" value="AbiEi_3_N"/>
</dbReference>
<evidence type="ECO:0000313" key="2">
    <source>
        <dbReference type="EMBL" id="MPW20147.1"/>
    </source>
</evidence>
<evidence type="ECO:0000313" key="3">
    <source>
        <dbReference type="Proteomes" id="UP000484381"/>
    </source>
</evidence>
<reference evidence="2 3" key="1">
    <citation type="submission" date="2019-10" db="EMBL/GenBank/DDBJ databases">
        <title>Paraburkholderia sp. isolated from nodules of Mimosa pudica from Brazilian Atlantic Forest soils.</title>
        <authorList>
            <person name="Paulitsch F."/>
            <person name="Hungria M."/>
            <person name="Dall'Agnol R."/>
        </authorList>
    </citation>
    <scope>NUCLEOTIDE SEQUENCE [LARGE SCALE GENOMIC DNA]</scope>
    <source>
        <strain evidence="2 3">CNPSo 3157</strain>
    </source>
</reference>
<sequence length="262" mass="29410">MQPKPRRHRADINYPIKSGCRQCLVGTASVADVVQHLLRAAPKGRPMDAAALRTFGLSIKTANQLVDGGWMVRLSRGAYLMTGDAATRDGVISFLGRRIHGLHVGGQTALAWYGVRHYIAYRERVVLWGTRRYVIPGWVSDTMLYSYQTTRLFDADMDYMFQLKPMPNSDPSVLVSTPERALLELVSEIGKGLTYEHAANLTEGLRNMRLDVLKLLLSHCRQIKTIDLVRRLSQGTGYAWASELPELARHLIAMRRSISSDS</sequence>
<dbReference type="EMBL" id="WHNP01000026">
    <property type="protein sequence ID" value="MPW20147.1"/>
    <property type="molecule type" value="Genomic_DNA"/>
</dbReference>
<dbReference type="Proteomes" id="UP000484381">
    <property type="component" value="Unassembled WGS sequence"/>
</dbReference>
<dbReference type="RefSeq" id="WP_152762816.1">
    <property type="nucleotide sequence ID" value="NZ_WHNP01000026.1"/>
</dbReference>
<dbReference type="Pfam" id="PF11459">
    <property type="entry name" value="AbiEi_3"/>
    <property type="match status" value="1"/>
</dbReference>
<dbReference type="InterPro" id="IPR021561">
    <property type="entry name" value="AbiEi_3"/>
</dbReference>
<proteinExistence type="predicted"/>